<dbReference type="Proteomes" id="UP000189545">
    <property type="component" value="Chromosome"/>
</dbReference>
<sequence length="293" mass="32278">MDIKLQQLKHFSLVVEEGGFRAASSRANRSQAALSTSIKELERTLGQPLFETGHKARLTPFGEICLPKVILFLSQYRALTYDFSAAAAGELGELRIASVPSVAAKIIPKVLAKFTRGHPKVKVSLIDDNAIGVERRLLAGEVDLALGNCLNISHTRVDFTPLLLDPLGLVCLKEHPLAQQKKGVTWQEISRYPFINNGTCKLLEASSASPLTQNALYSVENITSLFSVLELGIGVTTLPRLAFPQNVPSLCWIPLLAPLVERQIGIFRLKDRHSSPQAMIFYNLCIKELIPEK</sequence>
<dbReference type="GO" id="GO:0003700">
    <property type="term" value="F:DNA-binding transcription factor activity"/>
    <property type="evidence" value="ECO:0007669"/>
    <property type="project" value="InterPro"/>
</dbReference>
<dbReference type="OrthoDB" id="646694at2"/>
<reference evidence="6 7" key="1">
    <citation type="submission" date="2016-03" db="EMBL/GenBank/DDBJ databases">
        <title>Complete genome sequence of Shewanella psychrophila WP2, a deep sea bacterium isolated from west Pacific sediment.</title>
        <authorList>
            <person name="Xu G."/>
            <person name="Jian H."/>
        </authorList>
    </citation>
    <scope>NUCLEOTIDE SEQUENCE [LARGE SCALE GENOMIC DNA]</scope>
    <source>
        <strain evidence="6 7">WP2</strain>
    </source>
</reference>
<evidence type="ECO:0000256" key="1">
    <source>
        <dbReference type="ARBA" id="ARBA00009437"/>
    </source>
</evidence>
<dbReference type="AlphaFoldDB" id="A0A1S6HU61"/>
<dbReference type="EMBL" id="CP014782">
    <property type="protein sequence ID" value="AQS39096.1"/>
    <property type="molecule type" value="Genomic_DNA"/>
</dbReference>
<evidence type="ECO:0000313" key="6">
    <source>
        <dbReference type="EMBL" id="AQS39096.1"/>
    </source>
</evidence>
<dbReference type="PROSITE" id="PS50931">
    <property type="entry name" value="HTH_LYSR"/>
    <property type="match status" value="1"/>
</dbReference>
<proteinExistence type="inferred from homology"/>
<evidence type="ECO:0000313" key="7">
    <source>
        <dbReference type="Proteomes" id="UP000189545"/>
    </source>
</evidence>
<evidence type="ECO:0000256" key="2">
    <source>
        <dbReference type="ARBA" id="ARBA00023015"/>
    </source>
</evidence>
<dbReference type="InterPro" id="IPR000847">
    <property type="entry name" value="LysR_HTH_N"/>
</dbReference>
<gene>
    <name evidence="6" type="ORF">Sps_03981</name>
</gene>
<dbReference type="SUPFAM" id="SSF53850">
    <property type="entry name" value="Periplasmic binding protein-like II"/>
    <property type="match status" value="1"/>
</dbReference>
<dbReference type="KEGG" id="spsw:Sps_03981"/>
<dbReference type="GO" id="GO:0005829">
    <property type="term" value="C:cytosol"/>
    <property type="evidence" value="ECO:0007669"/>
    <property type="project" value="TreeGrafter"/>
</dbReference>
<name>A0A1S6HU61_9GAMM</name>
<feature type="domain" description="HTH lysR-type" evidence="5">
    <location>
        <begin position="3"/>
        <end position="59"/>
    </location>
</feature>
<keyword evidence="3" id="KW-0238">DNA-binding</keyword>
<evidence type="ECO:0000259" key="5">
    <source>
        <dbReference type="PROSITE" id="PS50931"/>
    </source>
</evidence>
<dbReference type="InterPro" id="IPR036388">
    <property type="entry name" value="WH-like_DNA-bd_sf"/>
</dbReference>
<dbReference type="SUPFAM" id="SSF46785">
    <property type="entry name" value="Winged helix' DNA-binding domain"/>
    <property type="match status" value="1"/>
</dbReference>
<keyword evidence="4" id="KW-0804">Transcription</keyword>
<dbReference type="InterPro" id="IPR050950">
    <property type="entry name" value="HTH-type_LysR_regulators"/>
</dbReference>
<keyword evidence="7" id="KW-1185">Reference proteome</keyword>
<evidence type="ECO:0000256" key="3">
    <source>
        <dbReference type="ARBA" id="ARBA00023125"/>
    </source>
</evidence>
<dbReference type="Pfam" id="PF00126">
    <property type="entry name" value="HTH_1"/>
    <property type="match status" value="1"/>
</dbReference>
<keyword evidence="2" id="KW-0805">Transcription regulation</keyword>
<dbReference type="Pfam" id="PF03466">
    <property type="entry name" value="LysR_substrate"/>
    <property type="match status" value="1"/>
</dbReference>
<dbReference type="InterPro" id="IPR005119">
    <property type="entry name" value="LysR_subst-bd"/>
</dbReference>
<evidence type="ECO:0000256" key="4">
    <source>
        <dbReference type="ARBA" id="ARBA00023163"/>
    </source>
</evidence>
<dbReference type="RefSeq" id="WP_077754054.1">
    <property type="nucleotide sequence ID" value="NZ_CP014782.1"/>
</dbReference>
<comment type="similarity">
    <text evidence="1">Belongs to the LysR transcriptional regulatory family.</text>
</comment>
<dbReference type="PANTHER" id="PTHR30419">
    <property type="entry name" value="HTH-TYPE TRANSCRIPTIONAL REGULATOR YBHD"/>
    <property type="match status" value="1"/>
</dbReference>
<dbReference type="GO" id="GO:0003677">
    <property type="term" value="F:DNA binding"/>
    <property type="evidence" value="ECO:0007669"/>
    <property type="project" value="UniProtKB-KW"/>
</dbReference>
<protein>
    <submittedName>
        <fullName evidence="6">Transcriptional regulator</fullName>
    </submittedName>
</protein>
<organism evidence="6 7">
    <name type="scientific">Shewanella psychrophila</name>
    <dbReference type="NCBI Taxonomy" id="225848"/>
    <lineage>
        <taxon>Bacteria</taxon>
        <taxon>Pseudomonadati</taxon>
        <taxon>Pseudomonadota</taxon>
        <taxon>Gammaproteobacteria</taxon>
        <taxon>Alteromonadales</taxon>
        <taxon>Shewanellaceae</taxon>
        <taxon>Shewanella</taxon>
    </lineage>
</organism>
<dbReference type="PANTHER" id="PTHR30419:SF8">
    <property type="entry name" value="NITROGEN ASSIMILATION TRANSCRIPTIONAL ACTIVATOR-RELATED"/>
    <property type="match status" value="1"/>
</dbReference>
<dbReference type="Gene3D" id="3.40.190.290">
    <property type="match status" value="1"/>
</dbReference>
<dbReference type="CDD" id="cd08440">
    <property type="entry name" value="PBP2_LTTR_like_4"/>
    <property type="match status" value="1"/>
</dbReference>
<dbReference type="InterPro" id="IPR036390">
    <property type="entry name" value="WH_DNA-bd_sf"/>
</dbReference>
<dbReference type="STRING" id="225848.Sps_03981"/>
<dbReference type="Gene3D" id="1.10.10.10">
    <property type="entry name" value="Winged helix-like DNA-binding domain superfamily/Winged helix DNA-binding domain"/>
    <property type="match status" value="1"/>
</dbReference>
<accession>A0A1S6HU61</accession>